<dbReference type="AlphaFoldDB" id="A0A4S2FQ76"/>
<reference evidence="1 2" key="1">
    <citation type="submission" date="2019-04" db="EMBL/GenBank/DDBJ databases">
        <title>Microbes associate with the intestines of laboratory mice.</title>
        <authorList>
            <person name="Navarre W."/>
            <person name="Wong E."/>
            <person name="Huang K."/>
            <person name="Tropini C."/>
            <person name="Ng K."/>
            <person name="Yu B."/>
        </authorList>
    </citation>
    <scope>NUCLEOTIDE SEQUENCE [LARGE SCALE GENOMIC DNA]</scope>
    <source>
        <strain evidence="1 2">NM06_A21</strain>
    </source>
</reference>
<dbReference type="EMBL" id="SRYD01000051">
    <property type="protein sequence ID" value="TGY71287.1"/>
    <property type="molecule type" value="Genomic_DNA"/>
</dbReference>
<accession>A0A4S2FQ76</accession>
<sequence length="207" mass="23435">MEYQEAIDIIKGKSGLYEITTSQGSERKRLFLSQSNHVCEFAPRSRKRGYPVGVNIVSGWLCLSPAKPRETNPVLKFKRYAARATFPSAFIRKCLAADPSNGCYENHLTTGTRIDGEIISLEAIGKYAPWAVNEFRKALSERRNYTSGRFDFRGYDGSLWLTVVDKDDGYYRKGDIAAGFSKEYRGCGNGYYYTLIDDEHFIGTDID</sequence>
<comment type="caution">
    <text evidence="1">The sequence shown here is derived from an EMBL/GenBank/DDBJ whole genome shotgun (WGS) entry which is preliminary data.</text>
</comment>
<protein>
    <submittedName>
        <fullName evidence="1">Uncharacterized protein</fullName>
    </submittedName>
</protein>
<proteinExistence type="predicted"/>
<evidence type="ECO:0000313" key="1">
    <source>
        <dbReference type="EMBL" id="TGY71287.1"/>
    </source>
</evidence>
<dbReference type="Proteomes" id="UP000306630">
    <property type="component" value="Unassembled WGS sequence"/>
</dbReference>
<organism evidence="1 2">
    <name type="scientific">Muribaculum intestinale</name>
    <dbReference type="NCBI Taxonomy" id="1796646"/>
    <lineage>
        <taxon>Bacteria</taxon>
        <taxon>Pseudomonadati</taxon>
        <taxon>Bacteroidota</taxon>
        <taxon>Bacteroidia</taxon>
        <taxon>Bacteroidales</taxon>
        <taxon>Muribaculaceae</taxon>
        <taxon>Muribaculum</taxon>
    </lineage>
</organism>
<evidence type="ECO:0000313" key="2">
    <source>
        <dbReference type="Proteomes" id="UP000306630"/>
    </source>
</evidence>
<dbReference type="RefSeq" id="WP_135993655.1">
    <property type="nucleotide sequence ID" value="NZ_SRYD01000051.1"/>
</dbReference>
<gene>
    <name evidence="1" type="ORF">E5333_11675</name>
</gene>
<name>A0A4S2FQ76_9BACT</name>